<gene>
    <name evidence="1" type="ORF">FHP25_02700</name>
</gene>
<proteinExistence type="predicted"/>
<dbReference type="OrthoDB" id="7375314at2"/>
<dbReference type="Proteomes" id="UP000321638">
    <property type="component" value="Unassembled WGS sequence"/>
</dbReference>
<sequence length="314" mass="32662">MAFQRHTSIEWVPYRDSAVLNAIYGVLFWKEGPGTAEVRQGSGAKIMQTTDELHERFLAAWVDKLFQGGPTAGNTYVTEMAGLREYARQAVSDVFREAQQINAAVINQTQDAIVTLARIKLASTVGVAVIGGAAGVAFALGAAGGAAAGGVTVLGLQAGTSAAGFGLAGLGYSATSNIIKTWEQGPVAKVAAVSVDVGKYAASEAGGHLAGKAVEKAVTQQGRSAQIIKSAEGQVRKYSEKLAQESLRRAQARKATNIVRGSQQQIARASANLAKAGTAARLARGAGAGIPVLFAAWDIIDAWGDYQDTMKTVR</sequence>
<name>A0A5C8PVF5_9HYPH</name>
<dbReference type="AlphaFoldDB" id="A0A5C8PVF5"/>
<organism evidence="1 2">
    <name type="scientific">Vineibacter terrae</name>
    <dbReference type="NCBI Taxonomy" id="2586908"/>
    <lineage>
        <taxon>Bacteria</taxon>
        <taxon>Pseudomonadati</taxon>
        <taxon>Pseudomonadota</taxon>
        <taxon>Alphaproteobacteria</taxon>
        <taxon>Hyphomicrobiales</taxon>
        <taxon>Vineibacter</taxon>
    </lineage>
</organism>
<protein>
    <submittedName>
        <fullName evidence="1">Uncharacterized protein</fullName>
    </submittedName>
</protein>
<evidence type="ECO:0000313" key="2">
    <source>
        <dbReference type="Proteomes" id="UP000321638"/>
    </source>
</evidence>
<evidence type="ECO:0000313" key="1">
    <source>
        <dbReference type="EMBL" id="TXL81995.1"/>
    </source>
</evidence>
<comment type="caution">
    <text evidence="1">The sequence shown here is derived from an EMBL/GenBank/DDBJ whole genome shotgun (WGS) entry which is preliminary data.</text>
</comment>
<reference evidence="1 2" key="1">
    <citation type="submission" date="2019-06" db="EMBL/GenBank/DDBJ databases">
        <title>New taxonomy in bacterial strain CC-CFT640, isolated from vineyard.</title>
        <authorList>
            <person name="Lin S.-Y."/>
            <person name="Tsai C.-F."/>
            <person name="Young C.-C."/>
        </authorList>
    </citation>
    <scope>NUCLEOTIDE SEQUENCE [LARGE SCALE GENOMIC DNA]</scope>
    <source>
        <strain evidence="1 2">CC-CFT640</strain>
    </source>
</reference>
<dbReference type="EMBL" id="VDUZ01000002">
    <property type="protein sequence ID" value="TXL81995.1"/>
    <property type="molecule type" value="Genomic_DNA"/>
</dbReference>
<accession>A0A5C8PVF5</accession>
<keyword evidence="2" id="KW-1185">Reference proteome</keyword>
<dbReference type="RefSeq" id="WP_147845350.1">
    <property type="nucleotide sequence ID" value="NZ_VDUZ01000002.1"/>
</dbReference>